<dbReference type="Gene3D" id="3.80.10.10">
    <property type="entry name" value="Ribonuclease Inhibitor"/>
    <property type="match status" value="2"/>
</dbReference>
<gene>
    <name evidence="2" type="primary">LRRC71</name>
</gene>
<dbReference type="InterPro" id="IPR001611">
    <property type="entry name" value="Leu-rich_rpt"/>
</dbReference>
<sequence length="561" mass="60874">MAAVGGAQRCCHDSPSNGPKNGAEAHAVIGWNGGRLRPSIGSEMDQWGFSSRAPPVKARGRSPMLPVRVRRSVVPLVLRPPRLRQPRGRAQVVSCRHTVVEGVYCLVLHSAMTAEMESEQRAEQGAEQYQCCGLLQQDLTELCAWAGITSVPRVTVRPSCAATEGAESCRLGERCIQVELQNDSDPRSVCGVFLRGWKVEEEMLGVLSKCLPALGNLKALNLWSTGLTDHILPALGVMVARCPRLWSLTLEGNPLPEHSFHMLMGASSTLSHLSLRNNCIDDRAARLLGQGLSSMRSSNHSLLSLVLSFNRISDVGAEHIAEGLRWNRSLLSLSLAHNHIGDAGAVKLAEVLQPFKLRHEEVVERRRLLMEEQGQPRAAESSNGHALSLQGSAAADKLSQAKQRTGTTKKKELLRKDKSKQTKKSTAPSDSRRSRSRGAKGSIEEQQGAEAGDLAEPSHPLLEPGLHSGGNIILPGNLVLLNLNLSHNHITERGLGALLAAVEEQEKQEGAGGKQGLRCLSLNRNSFSSACAAFTRLQELLLQRDPLPKPAEDEEEHSQDP</sequence>
<dbReference type="Proteomes" id="UP000001645">
    <property type="component" value="Chromosome 27"/>
</dbReference>
<feature type="region of interest" description="Disordered" evidence="1">
    <location>
        <begin position="1"/>
        <end position="25"/>
    </location>
</feature>
<dbReference type="PANTHER" id="PTHR46984:SF1">
    <property type="entry name" value="LEUCINE-RICH REPEAT-CONTAINING PROTEIN 71"/>
    <property type="match status" value="1"/>
</dbReference>
<evidence type="ECO:0000256" key="1">
    <source>
        <dbReference type="SAM" id="MobiDB-lite"/>
    </source>
</evidence>
<dbReference type="GeneTree" id="ENSGT00440000034367"/>
<dbReference type="Ensembl" id="ENSMGAT00000023797.1">
    <property type="protein sequence ID" value="ENSMGAP00000025100.1"/>
    <property type="gene ID" value="ENSMGAG00000021562.1"/>
</dbReference>
<reference evidence="2" key="3">
    <citation type="submission" date="2025-09" db="UniProtKB">
        <authorList>
            <consortium name="Ensembl"/>
        </authorList>
    </citation>
    <scope>IDENTIFICATION</scope>
</reference>
<feature type="region of interest" description="Disordered" evidence="1">
    <location>
        <begin position="393"/>
        <end position="463"/>
    </location>
</feature>
<name>A0A803Y003_MELGA</name>
<accession>A0A803Y003</accession>
<dbReference type="Pfam" id="PF13516">
    <property type="entry name" value="LRR_6"/>
    <property type="match status" value="4"/>
</dbReference>
<dbReference type="SUPFAM" id="SSF52047">
    <property type="entry name" value="RNI-like"/>
    <property type="match status" value="1"/>
</dbReference>
<evidence type="ECO:0000313" key="2">
    <source>
        <dbReference type="Ensembl" id="ENSMGAP00000025100.1"/>
    </source>
</evidence>
<reference evidence="2 3" key="1">
    <citation type="journal article" date="2010" name="PLoS Biol.">
        <title>Multi-platform next-generation sequencing of the domestic turkey (Meleagris gallopavo): genome assembly and analysis.</title>
        <authorList>
            <person name="Dalloul R.A."/>
            <person name="Long J.A."/>
            <person name="Zimin A.V."/>
            <person name="Aslam L."/>
            <person name="Beal K."/>
            <person name="Blomberg L.A."/>
            <person name="Bouffard P."/>
            <person name="Burt D.W."/>
            <person name="Crasta O."/>
            <person name="Crooijmans R.P."/>
            <person name="Cooper K."/>
            <person name="Coulombe R.A."/>
            <person name="De S."/>
            <person name="Delany M.E."/>
            <person name="Dodgson J.B."/>
            <person name="Dong J.J."/>
            <person name="Evans C."/>
            <person name="Frederickson K.M."/>
            <person name="Flicek P."/>
            <person name="Florea L."/>
            <person name="Folkerts O."/>
            <person name="Groenen M.A."/>
            <person name="Harkins T.T."/>
            <person name="Herrero J."/>
            <person name="Hoffmann S."/>
            <person name="Megens H.J."/>
            <person name="Jiang A."/>
            <person name="de Jong P."/>
            <person name="Kaiser P."/>
            <person name="Kim H."/>
            <person name="Kim K.W."/>
            <person name="Kim S."/>
            <person name="Langenberger D."/>
            <person name="Lee M.K."/>
            <person name="Lee T."/>
            <person name="Mane S."/>
            <person name="Marcais G."/>
            <person name="Marz M."/>
            <person name="McElroy A.P."/>
            <person name="Modise T."/>
            <person name="Nefedov M."/>
            <person name="Notredame C."/>
            <person name="Paton I.R."/>
            <person name="Payne W.S."/>
            <person name="Pertea G."/>
            <person name="Prickett D."/>
            <person name="Puiu D."/>
            <person name="Qioa D."/>
            <person name="Raineri E."/>
            <person name="Ruffier M."/>
            <person name="Salzberg S.L."/>
            <person name="Schatz M.C."/>
            <person name="Scheuring C."/>
            <person name="Schmidt C.J."/>
            <person name="Schroeder S."/>
            <person name="Searle S.M."/>
            <person name="Smith E.J."/>
            <person name="Smith J."/>
            <person name="Sonstegard T.S."/>
            <person name="Stadler P.F."/>
            <person name="Tafer H."/>
            <person name="Tu Z.J."/>
            <person name="Van Tassell C.P."/>
            <person name="Vilella A.J."/>
            <person name="Williams K.P."/>
            <person name="Yorke J.A."/>
            <person name="Zhang L."/>
            <person name="Zhang H.B."/>
            <person name="Zhang X."/>
            <person name="Zhang Y."/>
            <person name="Reed K.M."/>
        </authorList>
    </citation>
    <scope>NUCLEOTIDE SEQUENCE [LARGE SCALE GENOMIC DNA]</scope>
</reference>
<dbReference type="PANTHER" id="PTHR46984">
    <property type="entry name" value="LEUCINE-RICH REPEAT-CONTAINING PROTEIN 71"/>
    <property type="match status" value="1"/>
</dbReference>
<protein>
    <submittedName>
        <fullName evidence="2">Leucine rich repeat containing 71</fullName>
    </submittedName>
</protein>
<evidence type="ECO:0000313" key="3">
    <source>
        <dbReference type="Proteomes" id="UP000001645"/>
    </source>
</evidence>
<feature type="compositionally biased region" description="Basic and acidic residues" evidence="1">
    <location>
        <begin position="409"/>
        <end position="420"/>
    </location>
</feature>
<dbReference type="InParanoid" id="A0A803Y003"/>
<dbReference type="SMART" id="SM00368">
    <property type="entry name" value="LRR_RI"/>
    <property type="match status" value="4"/>
</dbReference>
<dbReference type="InterPro" id="IPR032675">
    <property type="entry name" value="LRR_dom_sf"/>
</dbReference>
<keyword evidence="3" id="KW-1185">Reference proteome</keyword>
<dbReference type="AlphaFoldDB" id="A0A803Y003"/>
<reference evidence="2" key="2">
    <citation type="submission" date="2025-08" db="UniProtKB">
        <authorList>
            <consortium name="Ensembl"/>
        </authorList>
    </citation>
    <scope>IDENTIFICATION</scope>
</reference>
<proteinExistence type="predicted"/>
<dbReference type="InterPro" id="IPR053040">
    <property type="entry name" value="LRR-containing_protein_71"/>
</dbReference>
<organism evidence="2 3">
    <name type="scientific">Meleagris gallopavo</name>
    <name type="common">Wild turkey</name>
    <dbReference type="NCBI Taxonomy" id="9103"/>
    <lineage>
        <taxon>Eukaryota</taxon>
        <taxon>Metazoa</taxon>
        <taxon>Chordata</taxon>
        <taxon>Craniata</taxon>
        <taxon>Vertebrata</taxon>
        <taxon>Euteleostomi</taxon>
        <taxon>Archelosauria</taxon>
        <taxon>Archosauria</taxon>
        <taxon>Dinosauria</taxon>
        <taxon>Saurischia</taxon>
        <taxon>Theropoda</taxon>
        <taxon>Coelurosauria</taxon>
        <taxon>Aves</taxon>
        <taxon>Neognathae</taxon>
        <taxon>Galloanserae</taxon>
        <taxon>Galliformes</taxon>
        <taxon>Phasianidae</taxon>
        <taxon>Meleagridinae</taxon>
        <taxon>Meleagris</taxon>
    </lineage>
</organism>